<sequence length="615" mass="66335">MPPHTHNLRRPSSPRRARAAAQATAEPTTTTWKKPRRPFFHLNAPDSTAGFAAAAAHLSHRPTPAAPRRTTPLRRKESLHTPRRMTFSHQPSSPPAITTTTKTKPPPIRRPRCIIRRRRRALARPTHTSRWPVFSRSPAAPGPFPLGAGALPTAGLCGWDLRRQSGLEAFSKTARRGQPGQRGKGRDSLTACPTAQSLDAGEQRRRPLSPEPTARPDTRHTRARGNMRGRPPGPGRSPLPRGSADNARAQNIARSRDADGSPSPAAGPAGTGDLTRPPVIRASAGTTAQRRTAQFSCSPLLAVSSPATTSHLDVLVHTVQQPITAAITPLAEFLRPCTPPKSGSTARSPQGNRNKIVHTFYISGRFTPATRSPSPPTHTASATAVLVLVSVSGRRRFRPVAATRDGRLPAGVVRRPRCVYEREPQGSTLQYVRQHQRLKPVLSSCLRLAASSLTKSPSSPTGRHTGGPLPPHHRAASQCQACSALASPSRYKRTRGNSSLVTYEEPGTGWHESTQLQAQWRRRGHGNEASRVCPPPLAADAPMSLSRSGSGDALRAHAHGVTTNKRDIVGDQRPSLLASLYCTSTILPCTTRRQRPLVLTPWPGNVRTAKAACET</sequence>
<feature type="region of interest" description="Disordered" evidence="1">
    <location>
        <begin position="55"/>
        <end position="74"/>
    </location>
</feature>
<feature type="compositionally biased region" description="Low complexity" evidence="1">
    <location>
        <begin position="55"/>
        <end position="70"/>
    </location>
</feature>
<protein>
    <submittedName>
        <fullName evidence="2">Uncharacterized protein</fullName>
    </submittedName>
</protein>
<proteinExistence type="predicted"/>
<evidence type="ECO:0000313" key="2">
    <source>
        <dbReference type="EMBL" id="KAK4090385.1"/>
    </source>
</evidence>
<feature type="compositionally biased region" description="Low complexity" evidence="1">
    <location>
        <begin position="260"/>
        <end position="273"/>
    </location>
</feature>
<comment type="caution">
    <text evidence="2">The sequence shown here is derived from an EMBL/GenBank/DDBJ whole genome shotgun (WGS) entry which is preliminary data.</text>
</comment>
<feature type="region of interest" description="Disordered" evidence="1">
    <location>
        <begin position="452"/>
        <end position="478"/>
    </location>
</feature>
<accession>A0ABR0C2I7</accession>
<name>A0ABR0C2I7_PURLI</name>
<evidence type="ECO:0000256" key="1">
    <source>
        <dbReference type="SAM" id="MobiDB-lite"/>
    </source>
</evidence>
<evidence type="ECO:0000313" key="3">
    <source>
        <dbReference type="Proteomes" id="UP001287286"/>
    </source>
</evidence>
<gene>
    <name evidence="2" type="ORF">Purlil1_5057</name>
</gene>
<feature type="region of interest" description="Disordered" evidence="1">
    <location>
        <begin position="1"/>
        <end position="43"/>
    </location>
</feature>
<feature type="region of interest" description="Disordered" evidence="1">
    <location>
        <begin position="83"/>
        <end position="109"/>
    </location>
</feature>
<organism evidence="2 3">
    <name type="scientific">Purpureocillium lilacinum</name>
    <name type="common">Paecilomyces lilacinus</name>
    <dbReference type="NCBI Taxonomy" id="33203"/>
    <lineage>
        <taxon>Eukaryota</taxon>
        <taxon>Fungi</taxon>
        <taxon>Dikarya</taxon>
        <taxon>Ascomycota</taxon>
        <taxon>Pezizomycotina</taxon>
        <taxon>Sordariomycetes</taxon>
        <taxon>Hypocreomycetidae</taxon>
        <taxon>Hypocreales</taxon>
        <taxon>Ophiocordycipitaceae</taxon>
        <taxon>Purpureocillium</taxon>
    </lineage>
</organism>
<dbReference type="EMBL" id="JAWRVI010000015">
    <property type="protein sequence ID" value="KAK4090385.1"/>
    <property type="molecule type" value="Genomic_DNA"/>
</dbReference>
<feature type="region of interest" description="Disordered" evidence="1">
    <location>
        <begin position="170"/>
        <end position="278"/>
    </location>
</feature>
<feature type="compositionally biased region" description="Basic residues" evidence="1">
    <location>
        <begin position="1"/>
        <end position="18"/>
    </location>
</feature>
<reference evidence="2 3" key="1">
    <citation type="journal article" date="2024" name="Microbiol. Resour. Announc.">
        <title>Genome annotations for the ascomycete fungi Trichoderma harzianum, Trichoderma aggressivum, and Purpureocillium lilacinum.</title>
        <authorList>
            <person name="Beijen E.P.W."/>
            <person name="Ohm R.A."/>
        </authorList>
    </citation>
    <scope>NUCLEOTIDE SEQUENCE [LARGE SCALE GENOMIC DNA]</scope>
    <source>
        <strain evidence="2 3">CBS 150709</strain>
    </source>
</reference>
<dbReference type="Proteomes" id="UP001287286">
    <property type="component" value="Unassembled WGS sequence"/>
</dbReference>
<feature type="compositionally biased region" description="Low complexity" evidence="1">
    <location>
        <begin position="19"/>
        <end position="31"/>
    </location>
</feature>
<keyword evidence="3" id="KW-1185">Reference proteome</keyword>